<dbReference type="EMBL" id="JAYMGW010000001">
    <property type="protein sequence ID" value="MEC4264146.1"/>
    <property type="molecule type" value="Genomic_DNA"/>
</dbReference>
<dbReference type="InterPro" id="IPR003445">
    <property type="entry name" value="Cat_transpt"/>
</dbReference>
<keyword evidence="6" id="KW-0406">Ion transport</keyword>
<keyword evidence="7 8" id="KW-0472">Membrane</keyword>
<feature type="transmembrane region" description="Helical" evidence="8">
    <location>
        <begin position="171"/>
        <end position="193"/>
    </location>
</feature>
<dbReference type="Pfam" id="PF02386">
    <property type="entry name" value="TrkH"/>
    <property type="match status" value="1"/>
</dbReference>
<evidence type="ECO:0000256" key="3">
    <source>
        <dbReference type="ARBA" id="ARBA00022475"/>
    </source>
</evidence>
<evidence type="ECO:0000256" key="8">
    <source>
        <dbReference type="SAM" id="Phobius"/>
    </source>
</evidence>
<gene>
    <name evidence="9" type="ORF">VOP03_02205</name>
</gene>
<feature type="transmembrane region" description="Helical" evidence="8">
    <location>
        <begin position="205"/>
        <end position="229"/>
    </location>
</feature>
<feature type="transmembrane region" description="Helical" evidence="8">
    <location>
        <begin position="328"/>
        <end position="350"/>
    </location>
</feature>
<feature type="transmembrane region" description="Helical" evidence="8">
    <location>
        <begin position="291"/>
        <end position="308"/>
    </location>
</feature>
<feature type="transmembrane region" description="Helical" evidence="8">
    <location>
        <begin position="371"/>
        <end position="397"/>
    </location>
</feature>
<evidence type="ECO:0000256" key="2">
    <source>
        <dbReference type="ARBA" id="ARBA00022448"/>
    </source>
</evidence>
<evidence type="ECO:0000256" key="5">
    <source>
        <dbReference type="ARBA" id="ARBA00022989"/>
    </source>
</evidence>
<keyword evidence="2" id="KW-0813">Transport</keyword>
<evidence type="ECO:0000256" key="1">
    <source>
        <dbReference type="ARBA" id="ARBA00004651"/>
    </source>
</evidence>
<keyword evidence="4 8" id="KW-0812">Transmembrane</keyword>
<accession>A0ABU6IM02</accession>
<comment type="caution">
    <text evidence="9">The sequence shown here is derived from an EMBL/GenBank/DDBJ whole genome shotgun (WGS) entry which is preliminary data.</text>
</comment>
<proteinExistence type="predicted"/>
<evidence type="ECO:0000313" key="9">
    <source>
        <dbReference type="EMBL" id="MEC4264146.1"/>
    </source>
</evidence>
<evidence type="ECO:0000313" key="10">
    <source>
        <dbReference type="Proteomes" id="UP001355298"/>
    </source>
</evidence>
<reference evidence="9 10" key="1">
    <citation type="submission" date="2024-01" db="EMBL/GenBank/DDBJ databases">
        <title>The strains designed SYSU M86414 and SYSU M84420 isolated from the marine sediment in San Sha City (Hainan Province, China).</title>
        <authorList>
            <person name="Guo D."/>
        </authorList>
    </citation>
    <scope>NUCLEOTIDE SEQUENCE [LARGE SCALE GENOMIC DNA]</scope>
    <source>
        <strain evidence="9 10">SYSU M84420</strain>
    </source>
</reference>
<feature type="transmembrane region" description="Helical" evidence="8">
    <location>
        <begin position="53"/>
        <end position="71"/>
    </location>
</feature>
<feature type="transmembrane region" description="Helical" evidence="8">
    <location>
        <begin position="555"/>
        <end position="576"/>
    </location>
</feature>
<keyword evidence="10" id="KW-1185">Reference proteome</keyword>
<feature type="transmembrane region" description="Helical" evidence="8">
    <location>
        <begin position="260"/>
        <end position="279"/>
    </location>
</feature>
<organism evidence="9 10">
    <name type="scientific">Flagellimonas halotolerans</name>
    <dbReference type="NCBI Taxonomy" id="3112164"/>
    <lineage>
        <taxon>Bacteria</taxon>
        <taxon>Pseudomonadati</taxon>
        <taxon>Bacteroidota</taxon>
        <taxon>Flavobacteriia</taxon>
        <taxon>Flavobacteriales</taxon>
        <taxon>Flavobacteriaceae</taxon>
        <taxon>Flagellimonas</taxon>
    </lineage>
</organism>
<keyword evidence="3" id="KW-1003">Cell membrane</keyword>
<evidence type="ECO:0000256" key="6">
    <source>
        <dbReference type="ARBA" id="ARBA00023065"/>
    </source>
</evidence>
<feature type="transmembrane region" description="Helical" evidence="8">
    <location>
        <begin position="498"/>
        <end position="519"/>
    </location>
</feature>
<feature type="transmembrane region" description="Helical" evidence="8">
    <location>
        <begin position="20"/>
        <end position="41"/>
    </location>
</feature>
<evidence type="ECO:0000256" key="4">
    <source>
        <dbReference type="ARBA" id="ARBA00022692"/>
    </source>
</evidence>
<keyword evidence="5 8" id="KW-1133">Transmembrane helix</keyword>
<dbReference type="PANTHER" id="PTHR32024">
    <property type="entry name" value="TRK SYSTEM POTASSIUM UPTAKE PROTEIN TRKG-RELATED"/>
    <property type="match status" value="1"/>
</dbReference>
<evidence type="ECO:0000256" key="7">
    <source>
        <dbReference type="ARBA" id="ARBA00023136"/>
    </source>
</evidence>
<dbReference type="Proteomes" id="UP001355298">
    <property type="component" value="Unassembled WGS sequence"/>
</dbReference>
<comment type="subcellular location">
    <subcellularLocation>
        <location evidence="1">Cell membrane</location>
        <topology evidence="1">Multi-pass membrane protein</topology>
    </subcellularLocation>
</comment>
<name>A0ABU6IM02_9FLAO</name>
<dbReference type="RefSeq" id="WP_326276941.1">
    <property type="nucleotide sequence ID" value="NZ_JAYKYV010000001.1"/>
</dbReference>
<sequence>MSFFKWGRLRLVDWKYFNTLFQIAFYASIIGVFLFIIDFGFDKSRQVQNWFNTFYFVVIGLGILATVLRYVERIKQIKRSVIIFDAVTILATMAILYAHFFEAAHKHLSFLYNDNWVKFAIILTFIREFSEQNINYKKTRLNPAQLFIASFLGIIFVGSLLLMLPNATYEGISFLDALFTSTSAVCVTGLIVVDTGSYFTTFGQSVILCLIQAGGIGILTVASYFSYFFKGGASYENQLTLSDMTGSKKLGEVFSTLKRILLITFSIELVAALLIYISADKTVFGSFFERFFFSVFHAVSAFCNAGFSTLPNSLYETGFRYNYPLQGVIIAAFVLGGLGFPIVVNIIKYLKYFFLKKFFYFRGKQQTHKPWVLTLNSRITLITTSTLTVLGTVMFYFNEYNNTLAEHVGVGKVVTALFGAATPRTAGFNTVDMAALDFSTVMMIFLLMWVGASPASTGGGIKTNTFAIATLNFLSLAKGKSKIEIFRREIAEISVRRAFAVIALSLMVIGTGIILISVFDSEKKLLDIAFECFSAYSTVGLSLGITAKLSAASKFVIIAVMFIGRISMLTLLIAVFKKIKQKNYRYPVEELTIN</sequence>
<feature type="transmembrane region" description="Helical" evidence="8">
    <location>
        <begin position="146"/>
        <end position="165"/>
    </location>
</feature>
<dbReference type="PANTHER" id="PTHR32024:SF1">
    <property type="entry name" value="KTR SYSTEM POTASSIUM UPTAKE PROTEIN B"/>
    <property type="match status" value="1"/>
</dbReference>
<protein>
    <submittedName>
        <fullName evidence="9">Potassium transporter TrkG</fullName>
    </submittedName>
</protein>
<feature type="transmembrane region" description="Helical" evidence="8">
    <location>
        <begin position="434"/>
        <end position="452"/>
    </location>
</feature>
<feature type="transmembrane region" description="Helical" evidence="8">
    <location>
        <begin position="83"/>
        <end position="101"/>
    </location>
</feature>